<accession>A0ABN7WIM1</accession>
<feature type="non-terminal residue" evidence="1">
    <location>
        <position position="52"/>
    </location>
</feature>
<evidence type="ECO:0000313" key="1">
    <source>
        <dbReference type="EMBL" id="CAG8832492.1"/>
    </source>
</evidence>
<protein>
    <submittedName>
        <fullName evidence="1">19650_t:CDS:1</fullName>
    </submittedName>
</protein>
<keyword evidence="2" id="KW-1185">Reference proteome</keyword>
<evidence type="ECO:0000313" key="2">
    <source>
        <dbReference type="Proteomes" id="UP000789901"/>
    </source>
</evidence>
<name>A0ABN7WIM1_GIGMA</name>
<gene>
    <name evidence="1" type="ORF">GMARGA_LOCUS31082</name>
</gene>
<dbReference type="Proteomes" id="UP000789901">
    <property type="component" value="Unassembled WGS sequence"/>
</dbReference>
<reference evidence="1 2" key="1">
    <citation type="submission" date="2021-06" db="EMBL/GenBank/DDBJ databases">
        <authorList>
            <person name="Kallberg Y."/>
            <person name="Tangrot J."/>
            <person name="Rosling A."/>
        </authorList>
    </citation>
    <scope>NUCLEOTIDE SEQUENCE [LARGE SCALE GENOMIC DNA]</scope>
    <source>
        <strain evidence="1 2">120-4 pot B 10/14</strain>
    </source>
</reference>
<proteinExistence type="predicted"/>
<comment type="caution">
    <text evidence="1">The sequence shown here is derived from an EMBL/GenBank/DDBJ whole genome shotgun (WGS) entry which is preliminary data.</text>
</comment>
<sequence length="52" mass="5908">MEQSSYVPSLMKTSTDVLNFLIKKINLIEISIQIDDNEPVALELNKKLTLTD</sequence>
<dbReference type="EMBL" id="CAJVQB010045464">
    <property type="protein sequence ID" value="CAG8832492.1"/>
    <property type="molecule type" value="Genomic_DNA"/>
</dbReference>
<organism evidence="1 2">
    <name type="scientific">Gigaspora margarita</name>
    <dbReference type="NCBI Taxonomy" id="4874"/>
    <lineage>
        <taxon>Eukaryota</taxon>
        <taxon>Fungi</taxon>
        <taxon>Fungi incertae sedis</taxon>
        <taxon>Mucoromycota</taxon>
        <taxon>Glomeromycotina</taxon>
        <taxon>Glomeromycetes</taxon>
        <taxon>Diversisporales</taxon>
        <taxon>Gigasporaceae</taxon>
        <taxon>Gigaspora</taxon>
    </lineage>
</organism>